<keyword evidence="1" id="KW-1133">Transmembrane helix</keyword>
<feature type="domain" description="Acyltransferase 3" evidence="2">
    <location>
        <begin position="22"/>
        <end position="359"/>
    </location>
</feature>
<comment type="caution">
    <text evidence="3">The sequence shown here is derived from an EMBL/GenBank/DDBJ whole genome shotgun (WGS) entry which is preliminary data.</text>
</comment>
<keyword evidence="3" id="KW-0808">Transferase</keyword>
<dbReference type="AlphaFoldDB" id="A0A6I4M1W1"/>
<dbReference type="InterPro" id="IPR050879">
    <property type="entry name" value="Acyltransferase_3"/>
</dbReference>
<dbReference type="GO" id="GO:0016747">
    <property type="term" value="F:acyltransferase activity, transferring groups other than amino-acyl groups"/>
    <property type="evidence" value="ECO:0007669"/>
    <property type="project" value="InterPro"/>
</dbReference>
<feature type="transmembrane region" description="Helical" evidence="1">
    <location>
        <begin position="182"/>
        <end position="202"/>
    </location>
</feature>
<accession>A0A6I4M1W1</accession>
<dbReference type="OrthoDB" id="9796461at2"/>
<sequence>MILLNKIDHQAESERDGRYYRPELDALRFFAFLLTFFWHRMAHTGADPTNDMWAWRLGTMGAFGLPIFFLLSAFLITELLLRERDIRGTVDVRAFYVRRILRIWPLYFATLLFLVILDVFVPGVGTQDVLAWIAFSLFAGNWYVTINGWIAAPIDPLWSISVEEQFYLIAPVVIAMGGRRMLMVMAAIMLVGSYLTIGIYAWDRPPGDQGEWTNSFFQFQFFAAGVILAALLRGRLPKFSMVVRICFVFSGFASWLLAVSVFEVRSWDPQPSFSGAFIGWFLVLCGTVMLFISSLGIPGTIIPEWMRHLGRISFGLYLVHSLLFVLIFDKAMPFLELSSKHGVVNATATGLVLVLCVLFAHLSFKYFERPIIAYKSKFTYVRAREDL</sequence>
<evidence type="ECO:0000313" key="4">
    <source>
        <dbReference type="Proteomes" id="UP000471147"/>
    </source>
</evidence>
<feature type="transmembrane region" description="Helical" evidence="1">
    <location>
        <begin position="277"/>
        <end position="297"/>
    </location>
</feature>
<protein>
    <submittedName>
        <fullName evidence="3">Acyltransferase</fullName>
    </submittedName>
</protein>
<feature type="transmembrane region" description="Helical" evidence="1">
    <location>
        <begin position="309"/>
        <end position="328"/>
    </location>
</feature>
<keyword evidence="1" id="KW-0472">Membrane</keyword>
<reference evidence="3 4" key="1">
    <citation type="submission" date="2019-01" db="EMBL/GenBank/DDBJ databases">
        <title>Sphingorhabdus lacus sp.nov., isolated from an oligotrophic freshwater lake.</title>
        <authorList>
            <person name="Park M."/>
        </authorList>
    </citation>
    <scope>NUCLEOTIDE SEQUENCE [LARGE SCALE GENOMIC DNA]</scope>
    <source>
        <strain evidence="3 4">IMCC26285</strain>
    </source>
</reference>
<evidence type="ECO:0000256" key="1">
    <source>
        <dbReference type="SAM" id="Phobius"/>
    </source>
</evidence>
<gene>
    <name evidence="3" type="ORF">EUU23_10115</name>
</gene>
<dbReference type="EMBL" id="SDWJ01000002">
    <property type="protein sequence ID" value="MVZ98060.1"/>
    <property type="molecule type" value="Genomic_DNA"/>
</dbReference>
<evidence type="ECO:0000259" key="2">
    <source>
        <dbReference type="Pfam" id="PF01757"/>
    </source>
</evidence>
<feature type="transmembrane region" description="Helical" evidence="1">
    <location>
        <begin position="25"/>
        <end position="42"/>
    </location>
</feature>
<dbReference type="Pfam" id="PF01757">
    <property type="entry name" value="Acyl_transf_3"/>
    <property type="match status" value="1"/>
</dbReference>
<dbReference type="InterPro" id="IPR002656">
    <property type="entry name" value="Acyl_transf_3_dom"/>
</dbReference>
<feature type="transmembrane region" description="Helical" evidence="1">
    <location>
        <begin position="129"/>
        <end position="150"/>
    </location>
</feature>
<feature type="transmembrane region" description="Helical" evidence="1">
    <location>
        <begin position="214"/>
        <end position="232"/>
    </location>
</feature>
<feature type="transmembrane region" description="Helical" evidence="1">
    <location>
        <begin position="62"/>
        <end position="81"/>
    </location>
</feature>
<evidence type="ECO:0000313" key="3">
    <source>
        <dbReference type="EMBL" id="MVZ98060.1"/>
    </source>
</evidence>
<feature type="transmembrane region" description="Helical" evidence="1">
    <location>
        <begin position="348"/>
        <end position="367"/>
    </location>
</feature>
<feature type="transmembrane region" description="Helical" evidence="1">
    <location>
        <begin position="239"/>
        <end position="257"/>
    </location>
</feature>
<dbReference type="RefSeq" id="WP_160354019.1">
    <property type="nucleotide sequence ID" value="NZ_SDWJ01000002.1"/>
</dbReference>
<name>A0A6I4M1W1_9SPHN</name>
<dbReference type="PANTHER" id="PTHR23028:SF53">
    <property type="entry name" value="ACYL_TRANSF_3 DOMAIN-CONTAINING PROTEIN"/>
    <property type="match status" value="1"/>
</dbReference>
<dbReference type="PANTHER" id="PTHR23028">
    <property type="entry name" value="ACETYLTRANSFERASE"/>
    <property type="match status" value="1"/>
</dbReference>
<dbReference type="GO" id="GO:0009103">
    <property type="term" value="P:lipopolysaccharide biosynthetic process"/>
    <property type="evidence" value="ECO:0007669"/>
    <property type="project" value="TreeGrafter"/>
</dbReference>
<dbReference type="Proteomes" id="UP000471147">
    <property type="component" value="Unassembled WGS sequence"/>
</dbReference>
<keyword evidence="1" id="KW-0812">Transmembrane</keyword>
<organism evidence="3 4">
    <name type="scientific">Sphingorhabdus profundilacus</name>
    <dbReference type="NCBI Taxonomy" id="2509718"/>
    <lineage>
        <taxon>Bacteria</taxon>
        <taxon>Pseudomonadati</taxon>
        <taxon>Pseudomonadota</taxon>
        <taxon>Alphaproteobacteria</taxon>
        <taxon>Sphingomonadales</taxon>
        <taxon>Sphingomonadaceae</taxon>
        <taxon>Sphingorhabdus</taxon>
    </lineage>
</organism>
<keyword evidence="4" id="KW-1185">Reference proteome</keyword>
<proteinExistence type="predicted"/>
<feature type="transmembrane region" description="Helical" evidence="1">
    <location>
        <begin position="101"/>
        <end position="123"/>
    </location>
</feature>
<dbReference type="GO" id="GO:0016020">
    <property type="term" value="C:membrane"/>
    <property type="evidence" value="ECO:0007669"/>
    <property type="project" value="TreeGrafter"/>
</dbReference>
<keyword evidence="3" id="KW-0012">Acyltransferase</keyword>